<evidence type="ECO:0000256" key="2">
    <source>
        <dbReference type="SAM" id="Phobius"/>
    </source>
</evidence>
<feature type="domain" description="Peptidase M56" evidence="4">
    <location>
        <begin position="11"/>
        <end position="274"/>
    </location>
</feature>
<dbReference type="Pfam" id="PF05569">
    <property type="entry name" value="Peptidase_M56"/>
    <property type="match status" value="1"/>
</dbReference>
<dbReference type="InterPro" id="IPR052173">
    <property type="entry name" value="Beta-lactam_resp_regulator"/>
</dbReference>
<dbReference type="EMBL" id="WKJJ01000041">
    <property type="protein sequence ID" value="MRV76754.1"/>
    <property type="molecule type" value="Genomic_DNA"/>
</dbReference>
<dbReference type="SUPFAM" id="SSF56601">
    <property type="entry name" value="beta-lactamase/transpeptidase-like"/>
    <property type="match status" value="1"/>
</dbReference>
<keyword evidence="2" id="KW-1133">Transmembrane helix</keyword>
<gene>
    <name evidence="5" type="primary">blaOXA</name>
    <name evidence="5" type="ORF">GJ700_34095</name>
</gene>
<evidence type="ECO:0000259" key="3">
    <source>
        <dbReference type="Pfam" id="PF00905"/>
    </source>
</evidence>
<evidence type="ECO:0000313" key="6">
    <source>
        <dbReference type="Proteomes" id="UP000446768"/>
    </source>
</evidence>
<feature type="domain" description="Penicillin-binding protein transpeptidase" evidence="3">
    <location>
        <begin position="357"/>
        <end position="573"/>
    </location>
</feature>
<dbReference type="InterPro" id="IPR001460">
    <property type="entry name" value="PCN-bd_Tpept"/>
</dbReference>
<dbReference type="Pfam" id="PF00905">
    <property type="entry name" value="Transpeptidase"/>
    <property type="match status" value="1"/>
</dbReference>
<keyword evidence="2" id="KW-0812">Transmembrane</keyword>
<feature type="transmembrane region" description="Helical" evidence="2">
    <location>
        <begin position="44"/>
        <end position="62"/>
    </location>
</feature>
<dbReference type="InterPro" id="IPR008756">
    <property type="entry name" value="Peptidase_M56"/>
</dbReference>
<sequence length="586" mass="63736">MSQFDIVLVRFLLASLASVAAGLTVWALCLLLRRLLPALAMQRTGWLLAQLTVVAAFAVTLVPQQQRIRLLPPVDIEAVDAAVTRYIEPARPAAVMAVPAPPADAAGNTKSSWLAALALCWFAAYVAGLGWHTARLWRAQRLLRQLAASGSPAPIGDNGVPVIEVDAAVPPMLLGLSRPRLLIPRHLRAFDPAQQRLIVEHELTHWRRRDVHWMLAGVLLQTLLWFNPFMRLLRASLLWAQELGCDRDVLRGRPAQERKAYAAALVAQLKLQCLPVGTALAFGGVSVETVKARVALIRTPASAAHGARVRLAAVAALVATGFGSYALQPALAWQGAATPAGVLHCLALADAATGQPLLRQGQCDARVTPASTFNIAVSLMGYDSGILQDEHAPRLPFREGYPAWNASWRASTDPTEWIHNSNLWYAQQVATQVGVPAFQRYLDRFGYGNRDTTGDAGADNGWRLSWVNSSLRISADEQVAFLRRLVNRDLGLSAKTYDMTSRLLKIRTLANGWDVYGKTGTGSPVGPDGKDDRAHAYGWFVGWAVKGNRTVVFAHLNQDQQEQADAAGPRAREALLRVLPAQLDAL</sequence>
<comment type="caution">
    <text evidence="5">The sequence shown here is derived from an EMBL/GenBank/DDBJ whole genome shotgun (WGS) entry which is preliminary data.</text>
</comment>
<proteinExistence type="inferred from homology"/>
<feature type="transmembrane region" description="Helical" evidence="2">
    <location>
        <begin position="211"/>
        <end position="230"/>
    </location>
</feature>
<dbReference type="GO" id="GO:0008658">
    <property type="term" value="F:penicillin binding"/>
    <property type="evidence" value="ECO:0007669"/>
    <property type="project" value="InterPro"/>
</dbReference>
<dbReference type="Proteomes" id="UP000446768">
    <property type="component" value="Unassembled WGS sequence"/>
</dbReference>
<dbReference type="AlphaFoldDB" id="A0A7X2LY98"/>
<evidence type="ECO:0000256" key="1">
    <source>
        <dbReference type="ARBA" id="ARBA00011075"/>
    </source>
</evidence>
<dbReference type="NCBIfam" id="NF000270">
    <property type="entry name" value="bla_class_D_alt"/>
    <property type="match status" value="1"/>
</dbReference>
<keyword evidence="6" id="KW-1185">Reference proteome</keyword>
<dbReference type="PANTHER" id="PTHR34978:SF3">
    <property type="entry name" value="SLR0241 PROTEIN"/>
    <property type="match status" value="1"/>
</dbReference>
<dbReference type="InterPro" id="IPR012338">
    <property type="entry name" value="Beta-lactam/transpept-like"/>
</dbReference>
<comment type="similarity">
    <text evidence="1">Belongs to the peptidase M56 family.</text>
</comment>
<dbReference type="Gene3D" id="3.40.710.10">
    <property type="entry name" value="DD-peptidase/beta-lactamase superfamily"/>
    <property type="match status" value="1"/>
</dbReference>
<feature type="transmembrane region" description="Helical" evidence="2">
    <location>
        <begin position="6"/>
        <end position="32"/>
    </location>
</feature>
<evidence type="ECO:0000313" key="5">
    <source>
        <dbReference type="EMBL" id="MRV76754.1"/>
    </source>
</evidence>
<organism evidence="5 6">
    <name type="scientific">Pseudoduganella rivuli</name>
    <dbReference type="NCBI Taxonomy" id="2666085"/>
    <lineage>
        <taxon>Bacteria</taxon>
        <taxon>Pseudomonadati</taxon>
        <taxon>Pseudomonadota</taxon>
        <taxon>Betaproteobacteria</taxon>
        <taxon>Burkholderiales</taxon>
        <taxon>Oxalobacteraceae</taxon>
        <taxon>Telluria group</taxon>
        <taxon>Pseudoduganella</taxon>
    </lineage>
</organism>
<reference evidence="5 6" key="1">
    <citation type="submission" date="2019-11" db="EMBL/GenBank/DDBJ databases">
        <title>Novel species isolated from a subtropical stream in China.</title>
        <authorList>
            <person name="Lu H."/>
        </authorList>
    </citation>
    <scope>NUCLEOTIDE SEQUENCE [LARGE SCALE GENOMIC DNA]</scope>
    <source>
        <strain evidence="5 6">FT92W</strain>
    </source>
</reference>
<evidence type="ECO:0000259" key="4">
    <source>
        <dbReference type="Pfam" id="PF05569"/>
    </source>
</evidence>
<keyword evidence="2" id="KW-0472">Membrane</keyword>
<dbReference type="PANTHER" id="PTHR34978">
    <property type="entry name" value="POSSIBLE SENSOR-TRANSDUCER PROTEIN BLAR"/>
    <property type="match status" value="1"/>
</dbReference>
<protein>
    <submittedName>
        <fullName evidence="5">Class D beta-lactamase</fullName>
    </submittedName>
</protein>
<accession>A0A7X2LY98</accession>
<feature type="transmembrane region" description="Helical" evidence="2">
    <location>
        <begin position="113"/>
        <end position="134"/>
    </location>
</feature>
<dbReference type="CDD" id="cd07341">
    <property type="entry name" value="M56_BlaR1_MecR1_like"/>
    <property type="match status" value="1"/>
</dbReference>
<name>A0A7X2LY98_9BURK</name>